<dbReference type="ExpressionAtlas" id="B6U8Z5">
    <property type="expression patterns" value="baseline and differential"/>
</dbReference>
<accession>B6U8Z5</accession>
<evidence type="ECO:0000256" key="1">
    <source>
        <dbReference type="SAM" id="MobiDB-lite"/>
    </source>
</evidence>
<reference evidence="3" key="1">
    <citation type="journal article" date="2009" name="Plant Mol. Biol.">
        <title>Insights into corn genes derived from large-scale cDNA sequencing.</title>
        <authorList>
            <person name="Alexandrov N.N."/>
            <person name="Brover V.V."/>
            <person name="Freidin S."/>
            <person name="Troukhan M.E."/>
            <person name="Tatarinova T.V."/>
            <person name="Zhang H."/>
            <person name="Swaller T.J."/>
            <person name="Lu Y.P."/>
            <person name="Bouck J."/>
            <person name="Flavell R.B."/>
            <person name="Feldmann K.A."/>
        </authorList>
    </citation>
    <scope>NUCLEOTIDE SEQUENCE</scope>
</reference>
<dbReference type="InterPro" id="IPR032535">
    <property type="entry name" value="Oberon_CC"/>
</dbReference>
<feature type="compositionally biased region" description="Gly residues" evidence="1">
    <location>
        <begin position="33"/>
        <end position="44"/>
    </location>
</feature>
<dbReference type="EMBL" id="EU973710">
    <property type="protein sequence ID" value="ACG45828.1"/>
    <property type="molecule type" value="mRNA"/>
</dbReference>
<feature type="region of interest" description="Disordered" evidence="1">
    <location>
        <begin position="25"/>
        <end position="79"/>
    </location>
</feature>
<dbReference type="AlphaFoldDB" id="B6U8Z5"/>
<name>B6U8Z5_MAIZE</name>
<feature type="domain" description="Oberon coiled-coil region" evidence="2">
    <location>
        <begin position="1"/>
        <end position="62"/>
    </location>
</feature>
<sequence length="79" mass="8588">MYLKRRLEEAEAEKQYIFEKIKLQENQHATSSSGGGARLGGGAPSAGEPSQAMMLSKIQDLLKNVRSLPSGKPDGQRSK</sequence>
<evidence type="ECO:0000259" key="2">
    <source>
        <dbReference type="Pfam" id="PF16312"/>
    </source>
</evidence>
<dbReference type="Pfam" id="PF16312">
    <property type="entry name" value="Oberon_cc"/>
    <property type="match status" value="1"/>
</dbReference>
<protein>
    <recommendedName>
        <fullName evidence="2">Oberon coiled-coil region domain-containing protein</fullName>
    </recommendedName>
</protein>
<proteinExistence type="evidence at transcript level"/>
<organism evidence="3">
    <name type="scientific">Zea mays</name>
    <name type="common">Maize</name>
    <dbReference type="NCBI Taxonomy" id="4577"/>
    <lineage>
        <taxon>Eukaryota</taxon>
        <taxon>Viridiplantae</taxon>
        <taxon>Streptophyta</taxon>
        <taxon>Embryophyta</taxon>
        <taxon>Tracheophyta</taxon>
        <taxon>Spermatophyta</taxon>
        <taxon>Magnoliopsida</taxon>
        <taxon>Liliopsida</taxon>
        <taxon>Poales</taxon>
        <taxon>Poaceae</taxon>
        <taxon>PACMAD clade</taxon>
        <taxon>Panicoideae</taxon>
        <taxon>Andropogonodae</taxon>
        <taxon>Andropogoneae</taxon>
        <taxon>Tripsacinae</taxon>
        <taxon>Zea</taxon>
    </lineage>
</organism>
<evidence type="ECO:0000313" key="3">
    <source>
        <dbReference type="EMBL" id="ACG45828.1"/>
    </source>
</evidence>